<protein>
    <submittedName>
        <fullName evidence="1">Uncharacterized protein</fullName>
    </submittedName>
</protein>
<dbReference type="EMBL" id="JADAQX010000875">
    <property type="protein sequence ID" value="KAF8819233.1"/>
    <property type="molecule type" value="Genomic_DNA"/>
</dbReference>
<comment type="caution">
    <text evidence="1">The sequence shown here is derived from an EMBL/GenBank/DDBJ whole genome shotgun (WGS) entry which is preliminary data.</text>
</comment>
<gene>
    <name evidence="1" type="ORF">IE077_000143</name>
</gene>
<evidence type="ECO:0000313" key="2">
    <source>
        <dbReference type="Proteomes" id="UP000823046"/>
    </source>
</evidence>
<reference evidence="1 2" key="1">
    <citation type="journal article" date="2020" name="bioRxiv">
        <title>Metabolic contributions of an alphaproteobacterial endosymbiont in the apicomplexan Cardiosporidium cionae.</title>
        <authorList>
            <person name="Hunter E.S."/>
            <person name="Paight C.J."/>
            <person name="Lane C.E."/>
        </authorList>
    </citation>
    <scope>NUCLEOTIDE SEQUENCE [LARGE SCALE GENOMIC DNA]</scope>
    <source>
        <strain evidence="1">ESH_2018</strain>
    </source>
</reference>
<dbReference type="Proteomes" id="UP000823046">
    <property type="component" value="Unassembled WGS sequence"/>
</dbReference>
<sequence>METSNEAMKQLSRTIMKRPLEEWWKNERIPLREFSQSLHACGLEMAAQILALGIPQLFPLSSKQLNFVQNIFTHGCLLFLNLAAQSRISTDEISSPENSIEFMAAQAIFLVNEVFSDIRKQKGYPLSSTEIDETMLNIEETIVDFPSHLFESTSSSQREESMSLFLQFLNTFCFQGELPDNIRILFSEDFHGLAYTDWSLDRLTDPVIYINSHITDKALLTKVLLEELIVLWELYTFHPIRRISKETNTPMPLDLSSLHLISPHRLFKKRQSIRKLAEVNTWPLFFDEVEALEPFLTETEKKSFIKNSNKEDSPSSSFKDLYSILTKRCGMAEKRVLQILSHVYTRPPLESLWEDNSIPFRSLVSAFMTPKGGLKKQILEKGYPFLMNEDFKHIRFVENNIKMAAREAWQHGSEEEGLTENKDLKQIYIENMCMIETSFEYLRRLKRLNALVKDASLEGSLFSLEASLASSWIPSQAAASVNAKKEDGKWISAQLEASTRDSLVYPLFDLFNQLCFNSAFPSLDIVWGDASMMELSEILFDQTRRESPSLRV</sequence>
<name>A0ABQ7J5J4_9APIC</name>
<keyword evidence="2" id="KW-1185">Reference proteome</keyword>
<proteinExistence type="predicted"/>
<accession>A0ABQ7J5J4</accession>
<organism evidence="1 2">
    <name type="scientific">Cardiosporidium cionae</name>
    <dbReference type="NCBI Taxonomy" id="476202"/>
    <lineage>
        <taxon>Eukaryota</taxon>
        <taxon>Sar</taxon>
        <taxon>Alveolata</taxon>
        <taxon>Apicomplexa</taxon>
        <taxon>Aconoidasida</taxon>
        <taxon>Nephromycida</taxon>
        <taxon>Cardiosporidium</taxon>
    </lineage>
</organism>
<evidence type="ECO:0000313" key="1">
    <source>
        <dbReference type="EMBL" id="KAF8819233.1"/>
    </source>
</evidence>